<evidence type="ECO:0000256" key="2">
    <source>
        <dbReference type="ARBA" id="ARBA00022729"/>
    </source>
</evidence>
<dbReference type="GO" id="GO:0000166">
    <property type="term" value="F:nucleotide binding"/>
    <property type="evidence" value="ECO:0007669"/>
    <property type="project" value="UniProtKB-KW"/>
</dbReference>
<name>A0A0L0DGW8_THETB</name>
<dbReference type="SUPFAM" id="SSF56300">
    <property type="entry name" value="Metallo-dependent phosphatases"/>
    <property type="match status" value="1"/>
</dbReference>
<dbReference type="STRING" id="461836.A0A0L0DGW8"/>
<evidence type="ECO:0000313" key="6">
    <source>
        <dbReference type="EMBL" id="KNC51460.1"/>
    </source>
</evidence>
<evidence type="ECO:0000256" key="3">
    <source>
        <dbReference type="RuleBase" id="RU362119"/>
    </source>
</evidence>
<dbReference type="PANTHER" id="PTHR11575:SF48">
    <property type="entry name" value="5'-NUCLEOTIDASE"/>
    <property type="match status" value="1"/>
</dbReference>
<keyword evidence="2" id="KW-0732">Signal</keyword>
<feature type="domain" description="Calcineurin-like phosphoesterase" evidence="4">
    <location>
        <begin position="15"/>
        <end position="242"/>
    </location>
</feature>
<dbReference type="AlphaFoldDB" id="A0A0L0DGW8"/>
<dbReference type="Proteomes" id="UP000054408">
    <property type="component" value="Unassembled WGS sequence"/>
</dbReference>
<dbReference type="PROSITE" id="PS00786">
    <property type="entry name" value="5_NUCLEOTIDASE_2"/>
    <property type="match status" value="1"/>
</dbReference>
<dbReference type="Gene3D" id="3.90.780.10">
    <property type="entry name" value="5'-Nucleotidase, C-terminal domain"/>
    <property type="match status" value="1"/>
</dbReference>
<dbReference type="OMA" id="QINFPII"/>
<dbReference type="SUPFAM" id="SSF55816">
    <property type="entry name" value="5'-nucleotidase (syn. UDP-sugar hydrolase), C-terminal domain"/>
    <property type="match status" value="1"/>
</dbReference>
<dbReference type="GO" id="GO:0046872">
    <property type="term" value="F:metal ion binding"/>
    <property type="evidence" value="ECO:0007669"/>
    <property type="project" value="InterPro"/>
</dbReference>
<dbReference type="Gene3D" id="3.60.21.10">
    <property type="match status" value="1"/>
</dbReference>
<comment type="similarity">
    <text evidence="1 3">Belongs to the 5'-nucleotidase family.</text>
</comment>
<dbReference type="Pfam" id="PF00149">
    <property type="entry name" value="Metallophos"/>
    <property type="match status" value="1"/>
</dbReference>
<evidence type="ECO:0000313" key="7">
    <source>
        <dbReference type="Proteomes" id="UP000054408"/>
    </source>
</evidence>
<dbReference type="GO" id="GO:0009166">
    <property type="term" value="P:nucleotide catabolic process"/>
    <property type="evidence" value="ECO:0007669"/>
    <property type="project" value="InterPro"/>
</dbReference>
<dbReference type="PANTHER" id="PTHR11575">
    <property type="entry name" value="5'-NUCLEOTIDASE-RELATED"/>
    <property type="match status" value="1"/>
</dbReference>
<dbReference type="RefSeq" id="XP_013756122.1">
    <property type="nucleotide sequence ID" value="XM_013900668.1"/>
</dbReference>
<sequence>MAAPPCPPPAVPRLRIFTVNDVYSEGPNGRGLGGWAQLASLLEEERARAANEGIPSLFVVCGDFLGGSALGEAFEGRHVVEMLEVLAPDMVVVGNHEFDFGDEVLSRYMQASSYPWLGTNVFVRSAGSSATPADWRELDLMPGAARWHVVDVNPPPAAGSDAAGVKVGFIGLCTPATPNLSFPSEDIVFGQPVDVAAAAVAELAPSVDAVFALTHLREAGDRALAQGVPAIKLLLGGHDHAPMVSYEEETLLVKTGMDNHYLGIIDVVFHPHHDGAVNVVASPTLLANHSRVPHPDITAVLAKFKAEQAARIAANGGNEVLFSVPDGCVLDTRSEVIRRREAPICNLIADCMHAYFAGKGAVGGIINGGFVRGNKTYPGPCDITAGDLQYELPFPKTISLIELTPAIFKAALEQMLINAPDAAGSFPHLSSSLAMEFDASLPVGERVLAIKLGSVPLDLSEDNTDTIRITITSFMAVGGDSVDSWLRGTIVEDLGDDGPHISALFIDYLRKVGSHLGPDAFVPAGRVTQVGVPADANE</sequence>
<dbReference type="Pfam" id="PF02872">
    <property type="entry name" value="5_nucleotid_C"/>
    <property type="match status" value="1"/>
</dbReference>
<protein>
    <submittedName>
        <fullName evidence="6">5'-Nucleotidase</fullName>
    </submittedName>
</protein>
<keyword evidence="7" id="KW-1185">Reference proteome</keyword>
<dbReference type="InterPro" id="IPR004843">
    <property type="entry name" value="Calcineurin-like_PHP"/>
</dbReference>
<dbReference type="GO" id="GO:0016788">
    <property type="term" value="F:hydrolase activity, acting on ester bonds"/>
    <property type="evidence" value="ECO:0007669"/>
    <property type="project" value="InterPro"/>
</dbReference>
<dbReference type="GeneID" id="25566527"/>
<dbReference type="InterPro" id="IPR006179">
    <property type="entry name" value="5_nucleotidase/apyrase"/>
</dbReference>
<accession>A0A0L0DGW8</accession>
<gene>
    <name evidence="6" type="ORF">AMSG_07655</name>
</gene>
<organism evidence="6 7">
    <name type="scientific">Thecamonas trahens ATCC 50062</name>
    <dbReference type="NCBI Taxonomy" id="461836"/>
    <lineage>
        <taxon>Eukaryota</taxon>
        <taxon>Apusozoa</taxon>
        <taxon>Apusomonadida</taxon>
        <taxon>Apusomonadidae</taxon>
        <taxon>Thecamonas</taxon>
    </lineage>
</organism>
<evidence type="ECO:0000259" key="4">
    <source>
        <dbReference type="Pfam" id="PF00149"/>
    </source>
</evidence>
<reference evidence="6 7" key="1">
    <citation type="submission" date="2010-05" db="EMBL/GenBank/DDBJ databases">
        <title>The Genome Sequence of Thecamonas trahens ATCC 50062.</title>
        <authorList>
            <consortium name="The Broad Institute Genome Sequencing Platform"/>
            <person name="Russ C."/>
            <person name="Cuomo C."/>
            <person name="Shea T."/>
            <person name="Young S.K."/>
            <person name="Zeng Q."/>
            <person name="Koehrsen M."/>
            <person name="Haas B."/>
            <person name="Borodovsky M."/>
            <person name="Guigo R."/>
            <person name="Alvarado L."/>
            <person name="Berlin A."/>
            <person name="Bochicchio J."/>
            <person name="Borenstein D."/>
            <person name="Chapman S."/>
            <person name="Chen Z."/>
            <person name="Freedman E."/>
            <person name="Gellesch M."/>
            <person name="Goldberg J."/>
            <person name="Griggs A."/>
            <person name="Gujja S."/>
            <person name="Heilman E."/>
            <person name="Heiman D."/>
            <person name="Hepburn T."/>
            <person name="Howarth C."/>
            <person name="Jen D."/>
            <person name="Larson L."/>
            <person name="Mehta T."/>
            <person name="Park D."/>
            <person name="Pearson M."/>
            <person name="Roberts A."/>
            <person name="Saif S."/>
            <person name="Shenoy N."/>
            <person name="Sisk P."/>
            <person name="Stolte C."/>
            <person name="Sykes S."/>
            <person name="Thomson T."/>
            <person name="Walk T."/>
            <person name="White J."/>
            <person name="Yandava C."/>
            <person name="Burger G."/>
            <person name="Gray M.W."/>
            <person name="Holland P.W.H."/>
            <person name="King N."/>
            <person name="Lang F.B.F."/>
            <person name="Roger A.J."/>
            <person name="Ruiz-Trillo I."/>
            <person name="Lander E."/>
            <person name="Nusbaum C."/>
        </authorList>
    </citation>
    <scope>NUCLEOTIDE SEQUENCE [LARGE SCALE GENOMIC DNA]</scope>
    <source>
        <strain evidence="6 7">ATCC 50062</strain>
    </source>
</reference>
<evidence type="ECO:0000259" key="5">
    <source>
        <dbReference type="Pfam" id="PF02872"/>
    </source>
</evidence>
<dbReference type="OrthoDB" id="10252235at2759"/>
<dbReference type="eggNOG" id="KOG4419">
    <property type="taxonomic scope" value="Eukaryota"/>
</dbReference>
<evidence type="ECO:0000256" key="1">
    <source>
        <dbReference type="ARBA" id="ARBA00006654"/>
    </source>
</evidence>
<keyword evidence="3" id="KW-0378">Hydrolase</keyword>
<dbReference type="InterPro" id="IPR036907">
    <property type="entry name" value="5'-Nucleotdase_C_sf"/>
</dbReference>
<dbReference type="PRINTS" id="PR01607">
    <property type="entry name" value="APYRASEFAMLY"/>
</dbReference>
<keyword evidence="3" id="KW-0547">Nucleotide-binding</keyword>
<dbReference type="InterPro" id="IPR008334">
    <property type="entry name" value="5'-Nucleotdase_C"/>
</dbReference>
<feature type="domain" description="5'-Nucleotidase C-terminal" evidence="5">
    <location>
        <begin position="338"/>
        <end position="482"/>
    </location>
</feature>
<proteinExistence type="inferred from homology"/>
<dbReference type="InterPro" id="IPR029052">
    <property type="entry name" value="Metallo-depent_PP-like"/>
</dbReference>
<dbReference type="InterPro" id="IPR006146">
    <property type="entry name" value="5'-Nucleotdase_CS"/>
</dbReference>
<dbReference type="EMBL" id="GL349467">
    <property type="protein sequence ID" value="KNC51460.1"/>
    <property type="molecule type" value="Genomic_DNA"/>
</dbReference>